<comment type="caution">
    <text evidence="2">The sequence shown here is derived from an EMBL/GenBank/DDBJ whole genome shotgun (WGS) entry which is preliminary data.</text>
</comment>
<evidence type="ECO:0000313" key="3">
    <source>
        <dbReference type="Proteomes" id="UP000264445"/>
    </source>
</evidence>
<dbReference type="InterPro" id="IPR027417">
    <property type="entry name" value="P-loop_NTPase"/>
</dbReference>
<dbReference type="Gene3D" id="3.40.50.300">
    <property type="entry name" value="P-loop containing nucleotide triphosphate hydrolases"/>
    <property type="match status" value="1"/>
</dbReference>
<dbReference type="RefSeq" id="WP_278429267.1">
    <property type="nucleotide sequence ID" value="NZ_DOLB01000121.1"/>
</dbReference>
<sequence>MRRKIIFIGPVGVGKSTLITNLRKSEKPVLKTQAITYEGEFIDIPGEYMEIRRFNYAVINEILSAEAVFIVQDATSNRMAVPPGFCKAFEGKKVFGIVNKIDLEGANLRRSEELLIESGVKKENIFFVSAKTGEGISTLEKVINELLNG</sequence>
<accession>A0A117KVB7</accession>
<gene>
    <name evidence="2" type="ORF">DEA61_08155</name>
</gene>
<comment type="similarity">
    <text evidence="1">Belongs to the EutP/PduV family.</text>
</comment>
<dbReference type="PANTHER" id="PTHR40453">
    <property type="entry name" value="PROTEIN YOEF"/>
    <property type="match status" value="1"/>
</dbReference>
<evidence type="ECO:0000256" key="1">
    <source>
        <dbReference type="PIRNR" id="PIRNR036409"/>
    </source>
</evidence>
<name>A0A117KVB7_9THEO</name>
<reference evidence="2 3" key="1">
    <citation type="journal article" date="2018" name="Nat. Biotechnol.">
        <title>A standardized bacterial taxonomy based on genome phylogeny substantially revises the tree of life.</title>
        <authorList>
            <person name="Parks D.H."/>
            <person name="Chuvochina M."/>
            <person name="Waite D.W."/>
            <person name="Rinke C."/>
            <person name="Skarshewski A."/>
            <person name="Chaumeil P.A."/>
            <person name="Hugenholtz P."/>
        </authorList>
    </citation>
    <scope>NUCLEOTIDE SEQUENCE [LARGE SCALE GENOMIC DNA]</scope>
    <source>
        <strain evidence="2">UBA12544</strain>
    </source>
</reference>
<dbReference type="Pfam" id="PF10662">
    <property type="entry name" value="PduV-EutP"/>
    <property type="match status" value="1"/>
</dbReference>
<dbReference type="PIRSF" id="PIRSF036409">
    <property type="entry name" value="EutP_PduV"/>
    <property type="match status" value="1"/>
</dbReference>
<dbReference type="InterPro" id="IPR012381">
    <property type="entry name" value="EutP_PduV"/>
</dbReference>
<dbReference type="EMBL" id="DOLB01000121">
    <property type="protein sequence ID" value="HBT49780.1"/>
    <property type="molecule type" value="Genomic_DNA"/>
</dbReference>
<dbReference type="GO" id="GO:0006576">
    <property type="term" value="P:biogenic amine metabolic process"/>
    <property type="evidence" value="ECO:0007669"/>
    <property type="project" value="InterPro"/>
</dbReference>
<evidence type="ECO:0000313" key="2">
    <source>
        <dbReference type="EMBL" id="HBT49780.1"/>
    </source>
</evidence>
<organism evidence="2 3">
    <name type="scientific">Caldanaerobacter subterraneus</name>
    <dbReference type="NCBI Taxonomy" id="911092"/>
    <lineage>
        <taxon>Bacteria</taxon>
        <taxon>Bacillati</taxon>
        <taxon>Bacillota</taxon>
        <taxon>Clostridia</taxon>
        <taxon>Thermoanaerobacterales</taxon>
        <taxon>Thermoanaerobacteraceae</taxon>
        <taxon>Caldanaerobacter</taxon>
    </lineage>
</organism>
<dbReference type="GO" id="GO:0005524">
    <property type="term" value="F:ATP binding"/>
    <property type="evidence" value="ECO:0007669"/>
    <property type="project" value="UniProtKB-UniRule"/>
</dbReference>
<dbReference type="PANTHER" id="PTHR40453:SF1">
    <property type="entry name" value="PROTEIN YOEF"/>
    <property type="match status" value="1"/>
</dbReference>
<dbReference type="Proteomes" id="UP000264445">
    <property type="component" value="Unassembled WGS sequence"/>
</dbReference>
<protein>
    <submittedName>
        <fullName evidence="2">Ethanolamine utilization protein</fullName>
    </submittedName>
</protein>
<dbReference type="AlphaFoldDB" id="A0A117KVB7"/>
<keyword evidence="1" id="KW-0547">Nucleotide-binding</keyword>
<proteinExistence type="inferred from homology"/>
<dbReference type="SUPFAM" id="SSF52540">
    <property type="entry name" value="P-loop containing nucleoside triphosphate hydrolases"/>
    <property type="match status" value="1"/>
</dbReference>